<feature type="transmembrane region" description="Helical" evidence="6">
    <location>
        <begin position="238"/>
        <end position="259"/>
    </location>
</feature>
<dbReference type="InterPro" id="IPR030184">
    <property type="entry name" value="WAT1-related"/>
</dbReference>
<dbReference type="Pfam" id="PF00892">
    <property type="entry name" value="EamA"/>
    <property type="match status" value="1"/>
</dbReference>
<dbReference type="AlphaFoldDB" id="A0AAP0X219"/>
<dbReference type="PANTHER" id="PTHR31218">
    <property type="entry name" value="WAT1-RELATED PROTEIN"/>
    <property type="match status" value="1"/>
</dbReference>
<proteinExistence type="inferred from homology"/>
<dbReference type="GO" id="GO:0022857">
    <property type="term" value="F:transmembrane transporter activity"/>
    <property type="evidence" value="ECO:0007669"/>
    <property type="project" value="InterPro"/>
</dbReference>
<feature type="transmembrane region" description="Helical" evidence="6">
    <location>
        <begin position="130"/>
        <end position="149"/>
    </location>
</feature>
<evidence type="ECO:0000259" key="7">
    <source>
        <dbReference type="Pfam" id="PF00892"/>
    </source>
</evidence>
<evidence type="ECO:0000256" key="4">
    <source>
        <dbReference type="ARBA" id="ARBA00022989"/>
    </source>
</evidence>
<comment type="similarity">
    <text evidence="2">Belongs to the drug/metabolite transporter (DMT) superfamily. Plant drug/metabolite exporter (P-DME) (TC 2.A.7.4) family.</text>
</comment>
<dbReference type="EMBL" id="JBBPBK010000004">
    <property type="protein sequence ID" value="KAK9286391.1"/>
    <property type="molecule type" value="Genomic_DNA"/>
</dbReference>
<evidence type="ECO:0000256" key="1">
    <source>
        <dbReference type="ARBA" id="ARBA00004141"/>
    </source>
</evidence>
<feature type="transmembrane region" description="Helical" evidence="6">
    <location>
        <begin position="161"/>
        <end position="185"/>
    </location>
</feature>
<evidence type="ECO:0000313" key="8">
    <source>
        <dbReference type="EMBL" id="KAK9286391.1"/>
    </source>
</evidence>
<accession>A0AAP0X219</accession>
<reference evidence="8 9" key="1">
    <citation type="journal article" date="2024" name="Plant J.">
        <title>Genome sequences and population genomics reveal climatic adaptation and genomic divergence between two closely related sweetgum species.</title>
        <authorList>
            <person name="Xu W.Q."/>
            <person name="Ren C.Q."/>
            <person name="Zhang X.Y."/>
            <person name="Comes H.P."/>
            <person name="Liu X.H."/>
            <person name="Li Y.G."/>
            <person name="Kettle C.J."/>
            <person name="Jalonen R."/>
            <person name="Gaisberger H."/>
            <person name="Ma Y.Z."/>
            <person name="Qiu Y.X."/>
        </authorList>
    </citation>
    <scope>NUCLEOTIDE SEQUENCE [LARGE SCALE GENOMIC DNA]</scope>
    <source>
        <strain evidence="8">Hangzhou</strain>
    </source>
</reference>
<comment type="subcellular location">
    <subcellularLocation>
        <location evidence="1">Membrane</location>
        <topology evidence="1">Multi-pass membrane protein</topology>
    </subcellularLocation>
</comment>
<keyword evidence="5 6" id="KW-0472">Membrane</keyword>
<evidence type="ECO:0000313" key="9">
    <source>
        <dbReference type="Proteomes" id="UP001415857"/>
    </source>
</evidence>
<protein>
    <recommendedName>
        <fullName evidence="7">EamA domain-containing protein</fullName>
    </recommendedName>
</protein>
<dbReference type="InterPro" id="IPR000620">
    <property type="entry name" value="EamA_dom"/>
</dbReference>
<feature type="transmembrane region" description="Helical" evidence="6">
    <location>
        <begin position="205"/>
        <end position="226"/>
    </location>
</feature>
<keyword evidence="4 6" id="KW-1133">Transmembrane helix</keyword>
<organism evidence="8 9">
    <name type="scientific">Liquidambar formosana</name>
    <name type="common">Formosan gum</name>
    <dbReference type="NCBI Taxonomy" id="63359"/>
    <lineage>
        <taxon>Eukaryota</taxon>
        <taxon>Viridiplantae</taxon>
        <taxon>Streptophyta</taxon>
        <taxon>Embryophyta</taxon>
        <taxon>Tracheophyta</taxon>
        <taxon>Spermatophyta</taxon>
        <taxon>Magnoliopsida</taxon>
        <taxon>eudicotyledons</taxon>
        <taxon>Gunneridae</taxon>
        <taxon>Pentapetalae</taxon>
        <taxon>Saxifragales</taxon>
        <taxon>Altingiaceae</taxon>
        <taxon>Liquidambar</taxon>
    </lineage>
</organism>
<feature type="transmembrane region" description="Helical" evidence="6">
    <location>
        <begin position="34"/>
        <end position="53"/>
    </location>
</feature>
<feature type="domain" description="EamA" evidence="7">
    <location>
        <begin position="37"/>
        <end position="177"/>
    </location>
</feature>
<evidence type="ECO:0000256" key="6">
    <source>
        <dbReference type="SAM" id="Phobius"/>
    </source>
</evidence>
<comment type="caution">
    <text evidence="8">The sequence shown here is derived from an EMBL/GenBank/DDBJ whole genome shotgun (WGS) entry which is preliminary data.</text>
</comment>
<evidence type="ECO:0000256" key="5">
    <source>
        <dbReference type="ARBA" id="ARBA00023136"/>
    </source>
</evidence>
<name>A0AAP0X219_LIQFO</name>
<feature type="transmembrane region" description="Helical" evidence="6">
    <location>
        <begin position="98"/>
        <end position="118"/>
    </location>
</feature>
<gene>
    <name evidence="8" type="ORF">L1049_014786</name>
</gene>
<feature type="transmembrane region" description="Helical" evidence="6">
    <location>
        <begin position="65"/>
        <end position="86"/>
    </location>
</feature>
<dbReference type="InterPro" id="IPR037185">
    <property type="entry name" value="EmrE-like"/>
</dbReference>
<dbReference type="GO" id="GO:0016020">
    <property type="term" value="C:membrane"/>
    <property type="evidence" value="ECO:0007669"/>
    <property type="project" value="UniProtKB-SubCell"/>
</dbReference>
<dbReference type="SUPFAM" id="SSF103481">
    <property type="entry name" value="Multidrug resistance efflux transporter EmrE"/>
    <property type="match status" value="1"/>
</dbReference>
<dbReference type="Proteomes" id="UP001415857">
    <property type="component" value="Unassembled WGS sequence"/>
</dbReference>
<keyword evidence="3 6" id="KW-0812">Transmembrane</keyword>
<keyword evidence="9" id="KW-1185">Reference proteome</keyword>
<sequence length="424" mass="46827">MDHEIHIVEGDTPQAIEDSGTHLKEQVQRIATRSWPWVAVTVIVSLNAGLAIINKKALNEGLDHYVFSVYRNIIAVVVLLPLVLYFERTSLTRPTLRVVLLVCALAMLEPVMDQNFLYAGSHKTPASLSSSISITQPVFTFVLAWIFRFEHINIKTRPSQAKVLGTIISVGGAIIIATYTGQVIPLPWTNKSKNKPLVKGQLQEITIVGMIYCLIGVSSSAAYTILLAKTLPLYPAPLTLTTGTCLVGALINFIVAQVLGSRYGSRWMIDWNIMFLSYFYAGEGASHCGSLQPTVNDIGNLNWNNSTGRTDLCGQVDGGANGGTCSTAKRMIDARCNKLAKDATAKEIQTKRRCDWGLAIYELMRLLHKMQLLMTEGDASKICNGGGKRRCGSPLGSMRCRRVLRMRSYTIEKRMQRCKEAAIW</sequence>
<evidence type="ECO:0000256" key="2">
    <source>
        <dbReference type="ARBA" id="ARBA00007635"/>
    </source>
</evidence>
<evidence type="ECO:0000256" key="3">
    <source>
        <dbReference type="ARBA" id="ARBA00022692"/>
    </source>
</evidence>